<comment type="caution">
    <text evidence="2">The sequence shown here is derived from an EMBL/GenBank/DDBJ whole genome shotgun (WGS) entry which is preliminary data.</text>
</comment>
<keyword evidence="3" id="KW-1185">Reference proteome</keyword>
<dbReference type="Pfam" id="PF13456">
    <property type="entry name" value="RVT_3"/>
    <property type="match status" value="1"/>
</dbReference>
<feature type="domain" description="RNase H type-1" evidence="1">
    <location>
        <begin position="1"/>
        <end position="58"/>
    </location>
</feature>
<accession>A0A392NJC1</accession>
<sequence length="64" mass="7264">MTPAEGEAWGLQQAMIWMKMLGYHKVIFEMDCKMVVDDVLLLGVKQTKALMLLHAALSHASRYL</sequence>
<name>A0A392NJC1_9FABA</name>
<proteinExistence type="predicted"/>
<dbReference type="InterPro" id="IPR002156">
    <property type="entry name" value="RNaseH_domain"/>
</dbReference>
<protein>
    <recommendedName>
        <fullName evidence="1">RNase H type-1 domain-containing protein</fullName>
    </recommendedName>
</protein>
<dbReference type="GO" id="GO:0004523">
    <property type="term" value="F:RNA-DNA hybrid ribonuclease activity"/>
    <property type="evidence" value="ECO:0007669"/>
    <property type="project" value="InterPro"/>
</dbReference>
<gene>
    <name evidence="2" type="ORF">A2U01_0020229</name>
</gene>
<dbReference type="GO" id="GO:0003676">
    <property type="term" value="F:nucleic acid binding"/>
    <property type="evidence" value="ECO:0007669"/>
    <property type="project" value="InterPro"/>
</dbReference>
<dbReference type="AlphaFoldDB" id="A0A392NJC1"/>
<reference evidence="2 3" key="1">
    <citation type="journal article" date="2018" name="Front. Plant Sci.">
        <title>Red Clover (Trifolium pratense) and Zigzag Clover (T. medium) - A Picture of Genomic Similarities and Differences.</title>
        <authorList>
            <person name="Dluhosova J."/>
            <person name="Istvanek J."/>
            <person name="Nedelnik J."/>
            <person name="Repkova J."/>
        </authorList>
    </citation>
    <scope>NUCLEOTIDE SEQUENCE [LARGE SCALE GENOMIC DNA]</scope>
    <source>
        <strain evidence="3">cv. 10/8</strain>
        <tissue evidence="2">Leaf</tissue>
    </source>
</reference>
<evidence type="ECO:0000313" key="2">
    <source>
        <dbReference type="EMBL" id="MCH99218.1"/>
    </source>
</evidence>
<evidence type="ECO:0000313" key="3">
    <source>
        <dbReference type="Proteomes" id="UP000265520"/>
    </source>
</evidence>
<dbReference type="EMBL" id="LXQA010039707">
    <property type="protein sequence ID" value="MCH99218.1"/>
    <property type="molecule type" value="Genomic_DNA"/>
</dbReference>
<evidence type="ECO:0000259" key="1">
    <source>
        <dbReference type="Pfam" id="PF13456"/>
    </source>
</evidence>
<organism evidence="2 3">
    <name type="scientific">Trifolium medium</name>
    <dbReference type="NCBI Taxonomy" id="97028"/>
    <lineage>
        <taxon>Eukaryota</taxon>
        <taxon>Viridiplantae</taxon>
        <taxon>Streptophyta</taxon>
        <taxon>Embryophyta</taxon>
        <taxon>Tracheophyta</taxon>
        <taxon>Spermatophyta</taxon>
        <taxon>Magnoliopsida</taxon>
        <taxon>eudicotyledons</taxon>
        <taxon>Gunneridae</taxon>
        <taxon>Pentapetalae</taxon>
        <taxon>rosids</taxon>
        <taxon>fabids</taxon>
        <taxon>Fabales</taxon>
        <taxon>Fabaceae</taxon>
        <taxon>Papilionoideae</taxon>
        <taxon>50 kb inversion clade</taxon>
        <taxon>NPAAA clade</taxon>
        <taxon>Hologalegina</taxon>
        <taxon>IRL clade</taxon>
        <taxon>Trifolieae</taxon>
        <taxon>Trifolium</taxon>
    </lineage>
</organism>
<dbReference type="Proteomes" id="UP000265520">
    <property type="component" value="Unassembled WGS sequence"/>
</dbReference>